<feature type="transmembrane region" description="Helical" evidence="7">
    <location>
        <begin position="144"/>
        <end position="163"/>
    </location>
</feature>
<accession>A1ZSN8</accession>
<dbReference type="PANTHER" id="PTHR10120">
    <property type="entry name" value="CAAX PRENYL PROTEASE 1"/>
    <property type="match status" value="1"/>
</dbReference>
<keyword evidence="5" id="KW-0862">Zinc</keyword>
<comment type="caution">
    <text evidence="9">The sequence shown here is derived from an EMBL/GenBank/DDBJ whole genome shotgun (WGS) entry which is preliminary data.</text>
</comment>
<keyword evidence="6" id="KW-0482">Metalloprotease</keyword>
<keyword evidence="7" id="KW-0472">Membrane</keyword>
<evidence type="ECO:0000256" key="2">
    <source>
        <dbReference type="ARBA" id="ARBA00022670"/>
    </source>
</evidence>
<dbReference type="Proteomes" id="UP000004095">
    <property type="component" value="Unassembled WGS sequence"/>
</dbReference>
<feature type="transmembrane region" description="Helical" evidence="7">
    <location>
        <begin position="100"/>
        <end position="124"/>
    </location>
</feature>
<feature type="transmembrane region" description="Helical" evidence="7">
    <location>
        <begin position="323"/>
        <end position="345"/>
    </location>
</feature>
<feature type="transmembrane region" description="Helical" evidence="7">
    <location>
        <begin position="66"/>
        <end position="88"/>
    </location>
</feature>
<sequence length="447" mass="52283">MQFWTIFFITLSGTFALLRVTLSLLQQQHRTFSIPKNLAPYYEEKKYQASQHIAHINTWGDIARNILLTSFTIYALAFGWFGQAYAFLGDHLGKGIIQNVAFFVCYTLFITAIVMLTKNIALIYTKKHQPDLNIRQQIFKHLQIFGIIGLLVVVLSFIVFFILFQFPSYAWLVLLIVLFIIRKQFHRYMSSIVIKTFFMDADKPSLIYMKKTARPINAYLESDSEKFEQIYRFITQTLQLSINQVKFFESQRKSNNVTGYCYLNNLYIDSRFLDNDFDNNELFALIAHEAAHLNEPIRFSNYIFLFFLFFFIFGLHFSNTMEAWSVALGFTGNAPVLNLIAFLWISSKVKFIANIIEKHQVRQQEYQADHLSVQATNKEAVRTLLKKVSGRNLTPVNIHPWQEFFYKTHPSLTRRLEFIEQTTTRSEIIARLTKKLQKHTNPPVSPS</sequence>
<keyword evidence="7" id="KW-0812">Transmembrane</keyword>
<dbReference type="GO" id="GO:0046872">
    <property type="term" value="F:metal ion binding"/>
    <property type="evidence" value="ECO:0007669"/>
    <property type="project" value="UniProtKB-KW"/>
</dbReference>
<evidence type="ECO:0000313" key="9">
    <source>
        <dbReference type="EMBL" id="EAY26618.1"/>
    </source>
</evidence>
<evidence type="ECO:0000256" key="7">
    <source>
        <dbReference type="SAM" id="Phobius"/>
    </source>
</evidence>
<name>A1ZSN8_MICM2</name>
<evidence type="ECO:0000256" key="4">
    <source>
        <dbReference type="ARBA" id="ARBA00022801"/>
    </source>
</evidence>
<feature type="domain" description="Peptidase M48" evidence="8">
    <location>
        <begin position="245"/>
        <end position="422"/>
    </location>
</feature>
<evidence type="ECO:0000313" key="10">
    <source>
        <dbReference type="Proteomes" id="UP000004095"/>
    </source>
</evidence>
<comment type="cofactor">
    <cofactor evidence="1">
        <name>Zn(2+)</name>
        <dbReference type="ChEBI" id="CHEBI:29105"/>
    </cofactor>
</comment>
<dbReference type="GO" id="GO:0006508">
    <property type="term" value="P:proteolysis"/>
    <property type="evidence" value="ECO:0007669"/>
    <property type="project" value="UniProtKB-KW"/>
</dbReference>
<keyword evidence="10" id="KW-1185">Reference proteome</keyword>
<dbReference type="RefSeq" id="WP_002700626.1">
    <property type="nucleotide sequence ID" value="NZ_AAWS01000032.1"/>
</dbReference>
<feature type="transmembrane region" description="Helical" evidence="7">
    <location>
        <begin position="169"/>
        <end position="185"/>
    </location>
</feature>
<evidence type="ECO:0000256" key="3">
    <source>
        <dbReference type="ARBA" id="ARBA00022723"/>
    </source>
</evidence>
<protein>
    <submittedName>
        <fullName evidence="9">Peptidase, M48 family</fullName>
        <ecNumber evidence="9">3.4.24.-</ecNumber>
    </submittedName>
</protein>
<evidence type="ECO:0000259" key="8">
    <source>
        <dbReference type="Pfam" id="PF01435"/>
    </source>
</evidence>
<proteinExistence type="predicted"/>
<dbReference type="EMBL" id="AAWS01000032">
    <property type="protein sequence ID" value="EAY26618.1"/>
    <property type="molecule type" value="Genomic_DNA"/>
</dbReference>
<dbReference type="EC" id="3.4.24.-" evidence="9"/>
<gene>
    <name evidence="9" type="ORF">M23134_06147</name>
</gene>
<keyword evidence="7" id="KW-1133">Transmembrane helix</keyword>
<keyword evidence="4 9" id="KW-0378">Hydrolase</keyword>
<dbReference type="eggNOG" id="COG0501">
    <property type="taxonomic scope" value="Bacteria"/>
</dbReference>
<reference evidence="9 10" key="1">
    <citation type="submission" date="2007-01" db="EMBL/GenBank/DDBJ databases">
        <authorList>
            <person name="Haygood M."/>
            <person name="Podell S."/>
            <person name="Anderson C."/>
            <person name="Hopkinson B."/>
            <person name="Roe K."/>
            <person name="Barbeau K."/>
            <person name="Gaasterland T."/>
            <person name="Ferriera S."/>
            <person name="Johnson J."/>
            <person name="Kravitz S."/>
            <person name="Beeson K."/>
            <person name="Sutton G."/>
            <person name="Rogers Y.-H."/>
            <person name="Friedman R."/>
            <person name="Frazier M."/>
            <person name="Venter J.C."/>
        </authorList>
    </citation>
    <scope>NUCLEOTIDE SEQUENCE [LARGE SCALE GENOMIC DNA]</scope>
    <source>
        <strain evidence="9 10">ATCC 23134</strain>
    </source>
</reference>
<feature type="transmembrane region" description="Helical" evidence="7">
    <location>
        <begin position="299"/>
        <end position="317"/>
    </location>
</feature>
<evidence type="ECO:0000256" key="1">
    <source>
        <dbReference type="ARBA" id="ARBA00001947"/>
    </source>
</evidence>
<dbReference type="InterPro" id="IPR001915">
    <property type="entry name" value="Peptidase_M48"/>
</dbReference>
<feature type="transmembrane region" description="Helical" evidence="7">
    <location>
        <begin position="6"/>
        <end position="25"/>
    </location>
</feature>
<keyword evidence="2" id="KW-0645">Protease</keyword>
<evidence type="ECO:0000256" key="5">
    <source>
        <dbReference type="ARBA" id="ARBA00022833"/>
    </source>
</evidence>
<organism evidence="9 10">
    <name type="scientific">Microscilla marina ATCC 23134</name>
    <dbReference type="NCBI Taxonomy" id="313606"/>
    <lineage>
        <taxon>Bacteria</taxon>
        <taxon>Pseudomonadati</taxon>
        <taxon>Bacteroidota</taxon>
        <taxon>Cytophagia</taxon>
        <taxon>Cytophagales</taxon>
        <taxon>Microscillaceae</taxon>
        <taxon>Microscilla</taxon>
    </lineage>
</organism>
<dbReference type="GO" id="GO:0004222">
    <property type="term" value="F:metalloendopeptidase activity"/>
    <property type="evidence" value="ECO:0007669"/>
    <property type="project" value="InterPro"/>
</dbReference>
<dbReference type="AlphaFoldDB" id="A1ZSN8"/>
<evidence type="ECO:0000256" key="6">
    <source>
        <dbReference type="ARBA" id="ARBA00023049"/>
    </source>
</evidence>
<dbReference type="Pfam" id="PF01435">
    <property type="entry name" value="Peptidase_M48"/>
    <property type="match status" value="1"/>
</dbReference>
<keyword evidence="3" id="KW-0479">Metal-binding</keyword>